<dbReference type="Pfam" id="PF07007">
    <property type="entry name" value="LprI"/>
    <property type="match status" value="1"/>
</dbReference>
<accession>A0ABS8L362</accession>
<dbReference type="PANTHER" id="PTHR39176:SF1">
    <property type="entry name" value="PERIPLASMIC PROTEIN"/>
    <property type="match status" value="1"/>
</dbReference>
<protein>
    <submittedName>
        <fullName evidence="3">Lysozyme inhibitor LprI family protein</fullName>
    </submittedName>
</protein>
<proteinExistence type="predicted"/>
<dbReference type="PANTHER" id="PTHR39176">
    <property type="entry name" value="PERIPLASMIC PROTEIN-RELATED"/>
    <property type="match status" value="1"/>
</dbReference>
<gene>
    <name evidence="3" type="ORF">LJ725_27715</name>
</gene>
<dbReference type="Gene3D" id="1.20.1270.180">
    <property type="match status" value="1"/>
</dbReference>
<evidence type="ECO:0000259" key="2">
    <source>
        <dbReference type="Pfam" id="PF07007"/>
    </source>
</evidence>
<organism evidence="3 4">
    <name type="scientific">Reyranella aquatilis</name>
    <dbReference type="NCBI Taxonomy" id="2035356"/>
    <lineage>
        <taxon>Bacteria</taxon>
        <taxon>Pseudomonadati</taxon>
        <taxon>Pseudomonadota</taxon>
        <taxon>Alphaproteobacteria</taxon>
        <taxon>Hyphomicrobiales</taxon>
        <taxon>Reyranellaceae</taxon>
        <taxon>Reyranella</taxon>
    </lineage>
</organism>
<evidence type="ECO:0000313" key="4">
    <source>
        <dbReference type="Proteomes" id="UP001198862"/>
    </source>
</evidence>
<feature type="domain" description="Lysozyme inhibitor LprI-like N-terminal" evidence="2">
    <location>
        <begin position="24"/>
        <end position="111"/>
    </location>
</feature>
<feature type="signal peptide" evidence="1">
    <location>
        <begin position="1"/>
        <end position="24"/>
    </location>
</feature>
<dbReference type="EMBL" id="JAJISD010000018">
    <property type="protein sequence ID" value="MCC8432778.1"/>
    <property type="molecule type" value="Genomic_DNA"/>
</dbReference>
<dbReference type="Proteomes" id="UP001198862">
    <property type="component" value="Unassembled WGS sequence"/>
</dbReference>
<sequence>MIGRVAALLASVVALQALAPPVHAQSQMELNREVGTTLQDADRQLNAAYTKLRARLGPESRARLQAAEEAWIRFRDKECDFIGAPTTGGSIHGMIVASCQARLTLVRVKDLETQLDCQEGDLSCVRN</sequence>
<reference evidence="3 4" key="1">
    <citation type="submission" date="2021-11" db="EMBL/GenBank/DDBJ databases">
        <authorList>
            <person name="Lee D.-H."/>
            <person name="Kim S.-B."/>
        </authorList>
    </citation>
    <scope>NUCLEOTIDE SEQUENCE [LARGE SCALE GENOMIC DNA]</scope>
    <source>
        <strain evidence="3 4">KCTC 52223</strain>
    </source>
</reference>
<dbReference type="RefSeq" id="WP_230554197.1">
    <property type="nucleotide sequence ID" value="NZ_JAJISD010000018.1"/>
</dbReference>
<dbReference type="InterPro" id="IPR009739">
    <property type="entry name" value="LprI-like_N"/>
</dbReference>
<comment type="caution">
    <text evidence="3">The sequence shown here is derived from an EMBL/GenBank/DDBJ whole genome shotgun (WGS) entry which is preliminary data.</text>
</comment>
<keyword evidence="4" id="KW-1185">Reference proteome</keyword>
<name>A0ABS8L362_9HYPH</name>
<keyword evidence="1" id="KW-0732">Signal</keyword>
<evidence type="ECO:0000313" key="3">
    <source>
        <dbReference type="EMBL" id="MCC8432778.1"/>
    </source>
</evidence>
<feature type="chain" id="PRO_5046661750" evidence="1">
    <location>
        <begin position="25"/>
        <end position="127"/>
    </location>
</feature>
<evidence type="ECO:0000256" key="1">
    <source>
        <dbReference type="SAM" id="SignalP"/>
    </source>
</evidence>